<evidence type="ECO:0000256" key="6">
    <source>
        <dbReference type="ARBA" id="ARBA00022989"/>
    </source>
</evidence>
<feature type="transmembrane region" description="Helical" evidence="8">
    <location>
        <begin position="168"/>
        <end position="191"/>
    </location>
</feature>
<organism evidence="9 10">
    <name type="scientific">Mesorhizobium liriopis</name>
    <dbReference type="NCBI Taxonomy" id="2953882"/>
    <lineage>
        <taxon>Bacteria</taxon>
        <taxon>Pseudomonadati</taxon>
        <taxon>Pseudomonadota</taxon>
        <taxon>Alphaproteobacteria</taxon>
        <taxon>Hyphomicrobiales</taxon>
        <taxon>Phyllobacteriaceae</taxon>
        <taxon>Mesorhizobium</taxon>
    </lineage>
</organism>
<dbReference type="RefSeq" id="WP_252817700.1">
    <property type="nucleotide sequence ID" value="NZ_JAMXQS010000003.1"/>
</dbReference>
<dbReference type="PANTHER" id="PTHR32196">
    <property type="entry name" value="ABC TRANSPORTER PERMEASE PROTEIN YPHD-RELATED-RELATED"/>
    <property type="match status" value="1"/>
</dbReference>
<evidence type="ECO:0000256" key="8">
    <source>
        <dbReference type="SAM" id="Phobius"/>
    </source>
</evidence>
<keyword evidence="3" id="KW-1003">Cell membrane</keyword>
<evidence type="ECO:0000256" key="3">
    <source>
        <dbReference type="ARBA" id="ARBA00022475"/>
    </source>
</evidence>
<gene>
    <name evidence="9" type="ORF">NGM99_07760</name>
</gene>
<sequence>MAEQRQSLSVALREKRWIWPLLGFLVLWAILTALTARFSLSSLTGVAQSAAFLLLPALGQMLVVTTGRGNIDLSIPSTVTLAAYLTVLSSSGSEAGFGVTLVLVLALGLLAGAFNAGLVLLLRIPAMIATLASGYILATATLSVNARIGSFAKPPLLAWLATGRVSGVPVMVIIAVVATVLFAVLLGRSAWGRKLFAVGQSVEAARLAGVRVWAVTASTFVLSAVLSSLTGMLLAGYASGAFLEMGTPYLLQSVGAVVLGGTLIAGGSATAFGTLLGGLLLVMIVTTMQVAGLPPGAQDILQGIVIIAVLSVAGGRMGRRLS</sequence>
<comment type="caution">
    <text evidence="9">The sequence shown here is derived from an EMBL/GenBank/DDBJ whole genome shotgun (WGS) entry which is preliminary data.</text>
</comment>
<feature type="transmembrane region" description="Helical" evidence="8">
    <location>
        <begin position="21"/>
        <end position="40"/>
    </location>
</feature>
<feature type="transmembrane region" description="Helical" evidence="8">
    <location>
        <begin position="95"/>
        <end position="121"/>
    </location>
</feature>
<name>A0ABT1C625_9HYPH</name>
<reference evidence="9 10" key="1">
    <citation type="submission" date="2022-06" db="EMBL/GenBank/DDBJ databases">
        <title>Mesorhizobium sp. strain RP14 Genome sequencing and assembly.</title>
        <authorList>
            <person name="Kim I."/>
        </authorList>
    </citation>
    <scope>NUCLEOTIDE SEQUENCE [LARGE SCALE GENOMIC DNA]</scope>
    <source>
        <strain evidence="10">RP14(2022)</strain>
    </source>
</reference>
<evidence type="ECO:0000313" key="10">
    <source>
        <dbReference type="Proteomes" id="UP001205906"/>
    </source>
</evidence>
<keyword evidence="5 8" id="KW-0812">Transmembrane</keyword>
<dbReference type="EMBL" id="JAMXQS010000003">
    <property type="protein sequence ID" value="MCO6049685.1"/>
    <property type="molecule type" value="Genomic_DNA"/>
</dbReference>
<keyword evidence="7 8" id="KW-0472">Membrane</keyword>
<evidence type="ECO:0000256" key="1">
    <source>
        <dbReference type="ARBA" id="ARBA00004651"/>
    </source>
</evidence>
<dbReference type="Pfam" id="PF02653">
    <property type="entry name" value="BPD_transp_2"/>
    <property type="match status" value="1"/>
</dbReference>
<keyword evidence="10" id="KW-1185">Reference proteome</keyword>
<dbReference type="CDD" id="cd06579">
    <property type="entry name" value="TM_PBP1_transp_AraH_like"/>
    <property type="match status" value="1"/>
</dbReference>
<dbReference type="Proteomes" id="UP001205906">
    <property type="component" value="Unassembled WGS sequence"/>
</dbReference>
<feature type="transmembrane region" description="Helical" evidence="8">
    <location>
        <begin position="249"/>
        <end position="267"/>
    </location>
</feature>
<feature type="transmembrane region" description="Helical" evidence="8">
    <location>
        <begin position="274"/>
        <end position="294"/>
    </location>
</feature>
<evidence type="ECO:0000256" key="4">
    <source>
        <dbReference type="ARBA" id="ARBA00022519"/>
    </source>
</evidence>
<accession>A0ABT1C625</accession>
<feature type="transmembrane region" description="Helical" evidence="8">
    <location>
        <begin position="212"/>
        <end position="237"/>
    </location>
</feature>
<keyword evidence="2" id="KW-0813">Transport</keyword>
<feature type="transmembrane region" description="Helical" evidence="8">
    <location>
        <begin position="128"/>
        <end position="148"/>
    </location>
</feature>
<dbReference type="InterPro" id="IPR001851">
    <property type="entry name" value="ABC_transp_permease"/>
</dbReference>
<feature type="transmembrane region" description="Helical" evidence="8">
    <location>
        <begin position="300"/>
        <end position="318"/>
    </location>
</feature>
<proteinExistence type="predicted"/>
<keyword evidence="4" id="KW-0997">Cell inner membrane</keyword>
<keyword evidence="6 8" id="KW-1133">Transmembrane helix</keyword>
<dbReference type="PANTHER" id="PTHR32196:SF21">
    <property type="entry name" value="ABC TRANSPORTER PERMEASE PROTEIN YPHD-RELATED"/>
    <property type="match status" value="1"/>
</dbReference>
<evidence type="ECO:0000256" key="5">
    <source>
        <dbReference type="ARBA" id="ARBA00022692"/>
    </source>
</evidence>
<protein>
    <submittedName>
        <fullName evidence="9">ABC transporter permease</fullName>
    </submittedName>
</protein>
<evidence type="ECO:0000256" key="7">
    <source>
        <dbReference type="ARBA" id="ARBA00023136"/>
    </source>
</evidence>
<evidence type="ECO:0000256" key="2">
    <source>
        <dbReference type="ARBA" id="ARBA00022448"/>
    </source>
</evidence>
<comment type="subcellular location">
    <subcellularLocation>
        <location evidence="1">Cell membrane</location>
        <topology evidence="1">Multi-pass membrane protein</topology>
    </subcellularLocation>
</comment>
<evidence type="ECO:0000313" key="9">
    <source>
        <dbReference type="EMBL" id="MCO6049685.1"/>
    </source>
</evidence>